<proteinExistence type="inferred from homology"/>
<keyword evidence="2 3" id="KW-0472">Membrane</keyword>
<dbReference type="PANTHER" id="PTHR34295">
    <property type="entry name" value="BIOTIN TRANSPORTER BIOY"/>
    <property type="match status" value="1"/>
</dbReference>
<keyword evidence="3" id="KW-1133">Transmembrane helix</keyword>
<dbReference type="PANTHER" id="PTHR34295:SF1">
    <property type="entry name" value="BIOTIN TRANSPORTER BIOY"/>
    <property type="match status" value="1"/>
</dbReference>
<dbReference type="OrthoDB" id="9803495at2"/>
<comment type="similarity">
    <text evidence="1 2">Belongs to the BioY family.</text>
</comment>
<dbReference type="GO" id="GO:0015225">
    <property type="term" value="F:biotin transmembrane transporter activity"/>
    <property type="evidence" value="ECO:0007669"/>
    <property type="project" value="UniProtKB-UniRule"/>
</dbReference>
<keyword evidence="2" id="KW-1003">Cell membrane</keyword>
<evidence type="ECO:0000313" key="5">
    <source>
        <dbReference type="Proteomes" id="UP000287168"/>
    </source>
</evidence>
<dbReference type="PIRSF" id="PIRSF016661">
    <property type="entry name" value="BioY"/>
    <property type="match status" value="1"/>
</dbReference>
<dbReference type="Gene3D" id="1.10.1760.20">
    <property type="match status" value="1"/>
</dbReference>
<evidence type="ECO:0000256" key="3">
    <source>
        <dbReference type="SAM" id="Phobius"/>
    </source>
</evidence>
<evidence type="ECO:0000256" key="1">
    <source>
        <dbReference type="ARBA" id="ARBA00010692"/>
    </source>
</evidence>
<accession>A0A3S3UH76</accession>
<dbReference type="EMBL" id="SBLC01000004">
    <property type="protein sequence ID" value="RWY43518.1"/>
    <property type="molecule type" value="Genomic_DNA"/>
</dbReference>
<dbReference type="Pfam" id="PF02632">
    <property type="entry name" value="BioY"/>
    <property type="match status" value="1"/>
</dbReference>
<dbReference type="InterPro" id="IPR003784">
    <property type="entry name" value="BioY"/>
</dbReference>
<protein>
    <recommendedName>
        <fullName evidence="2">Biotin transporter</fullName>
    </recommendedName>
</protein>
<dbReference type="AlphaFoldDB" id="A0A3S3UH76"/>
<evidence type="ECO:0000313" key="4">
    <source>
        <dbReference type="EMBL" id="RWY43518.1"/>
    </source>
</evidence>
<dbReference type="GO" id="GO:0005886">
    <property type="term" value="C:plasma membrane"/>
    <property type="evidence" value="ECO:0007669"/>
    <property type="project" value="UniProtKB-SubCell"/>
</dbReference>
<keyword evidence="5" id="KW-1185">Reference proteome</keyword>
<sequence length="182" mass="18613">MSIHSPTASSLRRMPLARELSIAFAGILLLALSARVQVPFWPVPMTLQTLTVMALGLTLGAGRGAAITLGYLLSGLAGMPVFAGAMAGPAVFAGPTAGFLLGMPLMAAIAGLGRGHGALIRLTALTFASIALYAAGLAWLAQFVAADRLLAVGLLPFLFGDSVKIALCALMPSALAHFTRLD</sequence>
<evidence type="ECO:0000256" key="2">
    <source>
        <dbReference type="PIRNR" id="PIRNR016661"/>
    </source>
</evidence>
<gene>
    <name evidence="4" type="ORF">EP867_03670</name>
</gene>
<feature type="transmembrane region" description="Helical" evidence="3">
    <location>
        <begin position="124"/>
        <end position="145"/>
    </location>
</feature>
<feature type="transmembrane region" description="Helical" evidence="3">
    <location>
        <begin position="92"/>
        <end position="112"/>
    </location>
</feature>
<dbReference type="Proteomes" id="UP000287168">
    <property type="component" value="Unassembled WGS sequence"/>
</dbReference>
<organism evidence="4 5">
    <name type="scientific">Falsigemmobacter intermedius</name>
    <dbReference type="NCBI Taxonomy" id="1553448"/>
    <lineage>
        <taxon>Bacteria</taxon>
        <taxon>Pseudomonadati</taxon>
        <taxon>Pseudomonadota</taxon>
        <taxon>Alphaproteobacteria</taxon>
        <taxon>Rhodobacterales</taxon>
        <taxon>Paracoccaceae</taxon>
        <taxon>Falsigemmobacter</taxon>
    </lineage>
</organism>
<feature type="transmembrane region" description="Helical" evidence="3">
    <location>
        <begin position="157"/>
        <end position="178"/>
    </location>
</feature>
<dbReference type="RefSeq" id="WP_128486856.1">
    <property type="nucleotide sequence ID" value="NZ_JBHLXB010000050.1"/>
</dbReference>
<reference evidence="4 5" key="1">
    <citation type="journal article" date="2015" name="Int. J. Syst. Evol. Microbiol.">
        <title>Gemmobacter intermedius sp. nov., isolated from a white stork (Ciconia ciconia).</title>
        <authorList>
            <person name="Kampfer P."/>
            <person name="Jerzak L."/>
            <person name="Wilharm G."/>
            <person name="Golke J."/>
            <person name="Busse H.J."/>
            <person name="Glaeser S.P."/>
        </authorList>
    </citation>
    <scope>NUCLEOTIDE SEQUENCE [LARGE SCALE GENOMIC DNA]</scope>
    <source>
        <strain evidence="4 5">119/4</strain>
    </source>
</reference>
<keyword evidence="3" id="KW-0812">Transmembrane</keyword>
<comment type="caution">
    <text evidence="4">The sequence shown here is derived from an EMBL/GenBank/DDBJ whole genome shotgun (WGS) entry which is preliminary data.</text>
</comment>
<keyword evidence="2" id="KW-0813">Transport</keyword>
<name>A0A3S3UH76_9RHOB</name>
<comment type="subcellular location">
    <subcellularLocation>
        <location evidence="2">Cell membrane</location>
        <topology evidence="2">Multi-pass membrane protein</topology>
    </subcellularLocation>
</comment>